<reference evidence="1" key="1">
    <citation type="submission" date="2011-02" db="EMBL/GenBank/DDBJ databases">
        <title>Complete sequence of Acidovorax avenae subsp. avenae ATCC 19860.</title>
        <authorList>
            <consortium name="US DOE Joint Genome Institute"/>
            <person name="Lucas S."/>
            <person name="Copeland A."/>
            <person name="Lapidus A."/>
            <person name="Cheng J.-F."/>
            <person name="Goodwin L."/>
            <person name="Pitluck S."/>
            <person name="Chertkov O."/>
            <person name="Held B."/>
            <person name="Detter J.C."/>
            <person name="Han C."/>
            <person name="Tapia R."/>
            <person name="Land M."/>
            <person name="Hauser L."/>
            <person name="Kyrpides N."/>
            <person name="Ivanova N."/>
            <person name="Ovchinnikova G."/>
            <person name="Pagani I."/>
            <person name="Gordon S."/>
            <person name="Woyke T."/>
        </authorList>
    </citation>
    <scope>NUCLEOTIDE SEQUENCE</scope>
    <source>
        <strain evidence="1">ATCC 19860</strain>
    </source>
</reference>
<dbReference type="KEGG" id="aaa:Acav_2703"/>
<dbReference type="EMBL" id="CP002521">
    <property type="protein sequence ID" value="ADX46612.1"/>
    <property type="molecule type" value="Genomic_DNA"/>
</dbReference>
<gene>
    <name evidence="1" type="ordered locus">Acav_2703</name>
</gene>
<sequence>MQENRVTEEVGRPVPHAVPPGLEDVFEIRPPSVPREANAIVDERMGGCIGYAYEGARGVWHIYNYLGDVVAMEELPLEEPLVDPLDVLIIGGVVLKIGRLGWIARKRGVTGVTTAGAAMMQRFARLLTQKLLSPSATQLKFTETAARHMLEPGRYVPLHILSAAIRFGARKADPQGVKGLFMYRAEMLKLRKTKVMINGRSEVRYIPQKYNLEVVVRESDWTITHFLYK</sequence>
<keyword evidence="2" id="KW-1185">Reference proteome</keyword>
<accession>F0Q2G4</accession>
<dbReference type="AlphaFoldDB" id="F0Q2G4"/>
<name>F0Q2G4_PARA1</name>
<protein>
    <submittedName>
        <fullName evidence="1">Uncharacterized protein</fullName>
    </submittedName>
</protein>
<organism evidence="1 2">
    <name type="scientific">Paracidovorax avenae (strain ATCC 19860 / DSM 7227 / CCUG 15838 / JCM 20985 / LMG 2117 / NCPPB 1011)</name>
    <name type="common">Acidovorax avenae</name>
    <dbReference type="NCBI Taxonomy" id="643561"/>
    <lineage>
        <taxon>Bacteria</taxon>
        <taxon>Pseudomonadati</taxon>
        <taxon>Pseudomonadota</taxon>
        <taxon>Betaproteobacteria</taxon>
        <taxon>Burkholderiales</taxon>
        <taxon>Comamonadaceae</taxon>
        <taxon>Paracidovorax</taxon>
    </lineage>
</organism>
<dbReference type="HOGENOM" id="CLU_099791_0_0_4"/>
<dbReference type="Proteomes" id="UP000002482">
    <property type="component" value="Chromosome"/>
</dbReference>
<proteinExistence type="predicted"/>
<evidence type="ECO:0000313" key="2">
    <source>
        <dbReference type="Proteomes" id="UP000002482"/>
    </source>
</evidence>
<evidence type="ECO:0000313" key="1">
    <source>
        <dbReference type="EMBL" id="ADX46612.1"/>
    </source>
</evidence>